<feature type="region of interest" description="Disordered" evidence="8">
    <location>
        <begin position="370"/>
        <end position="437"/>
    </location>
</feature>
<dbReference type="InterPro" id="IPR038765">
    <property type="entry name" value="Papain-like_cys_pep_sf"/>
</dbReference>
<feature type="region of interest" description="Disordered" evidence="8">
    <location>
        <begin position="1"/>
        <end position="37"/>
    </location>
</feature>
<dbReference type="PROSITE" id="PS00972">
    <property type="entry name" value="USP_1"/>
    <property type="match status" value="1"/>
</dbReference>
<comment type="catalytic activity">
    <reaction evidence="1 7">
        <text>Thiol-dependent hydrolysis of ester, thioester, amide, peptide and isopeptide bonds formed by the C-terminal Gly of ubiquitin (a 76-residue protein attached to proteins as an intracellular targeting signal).</text>
        <dbReference type="EC" id="3.4.19.12"/>
    </reaction>
</comment>
<gene>
    <name evidence="10" type="ORF">DXG03_000223</name>
</gene>
<feature type="domain" description="USP" evidence="9">
    <location>
        <begin position="1"/>
        <end position="364"/>
    </location>
</feature>
<evidence type="ECO:0000256" key="1">
    <source>
        <dbReference type="ARBA" id="ARBA00000707"/>
    </source>
</evidence>
<feature type="compositionally biased region" description="Polar residues" evidence="8">
    <location>
        <begin position="93"/>
        <end position="107"/>
    </location>
</feature>
<feature type="compositionally biased region" description="Low complexity" evidence="8">
    <location>
        <begin position="484"/>
        <end position="495"/>
    </location>
</feature>
<keyword evidence="6 7" id="KW-0788">Thiol protease</keyword>
<keyword evidence="11" id="KW-1185">Reference proteome</keyword>
<dbReference type="Proteomes" id="UP000775547">
    <property type="component" value="Unassembled WGS sequence"/>
</dbReference>
<comment type="caution">
    <text evidence="10">The sequence shown here is derived from an EMBL/GenBank/DDBJ whole genome shotgun (WGS) entry which is preliminary data.</text>
</comment>
<dbReference type="GO" id="GO:0016579">
    <property type="term" value="P:protein deubiquitination"/>
    <property type="evidence" value="ECO:0007669"/>
    <property type="project" value="InterPro"/>
</dbReference>
<dbReference type="GO" id="GO:0005634">
    <property type="term" value="C:nucleus"/>
    <property type="evidence" value="ECO:0007669"/>
    <property type="project" value="TreeGrafter"/>
</dbReference>
<feature type="region of interest" description="Disordered" evidence="8">
    <location>
        <begin position="67"/>
        <end position="115"/>
    </location>
</feature>
<dbReference type="InterPro" id="IPR050164">
    <property type="entry name" value="Peptidase_C19"/>
</dbReference>
<keyword evidence="5 7" id="KW-0378">Hydrolase</keyword>
<dbReference type="GO" id="GO:0004843">
    <property type="term" value="F:cysteine-type deubiquitinase activity"/>
    <property type="evidence" value="ECO:0007669"/>
    <property type="project" value="UniProtKB-UniRule"/>
</dbReference>
<evidence type="ECO:0000256" key="2">
    <source>
        <dbReference type="ARBA" id="ARBA00009085"/>
    </source>
</evidence>
<organism evidence="10 11">
    <name type="scientific">Asterophora parasitica</name>
    <dbReference type="NCBI Taxonomy" id="117018"/>
    <lineage>
        <taxon>Eukaryota</taxon>
        <taxon>Fungi</taxon>
        <taxon>Dikarya</taxon>
        <taxon>Basidiomycota</taxon>
        <taxon>Agaricomycotina</taxon>
        <taxon>Agaricomycetes</taxon>
        <taxon>Agaricomycetidae</taxon>
        <taxon>Agaricales</taxon>
        <taxon>Tricholomatineae</taxon>
        <taxon>Lyophyllaceae</taxon>
        <taxon>Asterophora</taxon>
    </lineage>
</organism>
<dbReference type="EC" id="3.4.19.12" evidence="7"/>
<comment type="similarity">
    <text evidence="2 7">Belongs to the peptidase C19 family.</text>
</comment>
<reference evidence="10" key="1">
    <citation type="submission" date="2020-07" db="EMBL/GenBank/DDBJ databases">
        <authorList>
            <person name="Nieuwenhuis M."/>
            <person name="Van De Peppel L.J.J."/>
        </authorList>
    </citation>
    <scope>NUCLEOTIDE SEQUENCE</scope>
    <source>
        <strain evidence="10">AP01</strain>
        <tissue evidence="10">Mycelium</tissue>
    </source>
</reference>
<dbReference type="PANTHER" id="PTHR24006">
    <property type="entry name" value="UBIQUITIN CARBOXYL-TERMINAL HYDROLASE"/>
    <property type="match status" value="1"/>
</dbReference>
<feature type="region of interest" description="Disordered" evidence="8">
    <location>
        <begin position="463"/>
        <end position="569"/>
    </location>
</feature>
<name>A0A9P7GFU8_9AGAR</name>
<dbReference type="Pfam" id="PF00443">
    <property type="entry name" value="UCH"/>
    <property type="match status" value="1"/>
</dbReference>
<evidence type="ECO:0000259" key="9">
    <source>
        <dbReference type="PROSITE" id="PS50235"/>
    </source>
</evidence>
<protein>
    <recommendedName>
        <fullName evidence="7">Ubiquitin carboxyl-terminal hydrolase</fullName>
        <ecNumber evidence="7">3.4.19.12</ecNumber>
    </recommendedName>
</protein>
<accession>A0A9P7GFU8</accession>
<evidence type="ECO:0000313" key="10">
    <source>
        <dbReference type="EMBL" id="KAG5648874.1"/>
    </source>
</evidence>
<evidence type="ECO:0000256" key="6">
    <source>
        <dbReference type="ARBA" id="ARBA00022807"/>
    </source>
</evidence>
<dbReference type="PROSITE" id="PS00973">
    <property type="entry name" value="USP_2"/>
    <property type="match status" value="1"/>
</dbReference>
<dbReference type="InterPro" id="IPR001394">
    <property type="entry name" value="Peptidase_C19_UCH"/>
</dbReference>
<proteinExistence type="inferred from homology"/>
<sequence length="569" mass="62046">MMLASPLFPSVQPVFSGAHSSDDSPLQYRPARDREAFNSLLPPPIEFVEGSSSGTLAVPLGKYEPINASPKASKADRPESPKGPAATPAKPNGASTSIPNPKSTQSLHPGGIDATWPENLNRANGLYNSGNTCFLNSALQCLLHTPPLLRMLIAHKKDACRVDKGFCMSCSMKKLDPKVAETTWVHKIFGGQLRSRVTCKDCGHNSDTFDRILDLSVDIHRADALKEALKKFVAVDYLKGADKYKCEKCKKHVNAEKRFTVNEAPLILTVHLKRFSPLGRKIGHFVQYEEELSLQPFMSEGHYGPTYTLYGVICHAGGGPNSGHYYAFVKSRDNRWWEMNDESVSPVSNPFHKKNAYMLFYQRKKGQGLGAAMNPGASQPTAPRPSLIGSMKKRKEREAGDEDTGTKVSESFIGPLLPSPELGSQSKRQKANEEDPQAVAVNKKIQAAAAAASAKSTLKSLLAYESEGEDGDDDEKPEEQKSDVVASSPLAVQPPSSQPPSSPAIPAAKFYSSNSKKRKAPDDSPRQHRKKMQLGIRARSSGYRGSNLNPYDSLGSGRGGKRFNQPRGI</sequence>
<evidence type="ECO:0000256" key="7">
    <source>
        <dbReference type="RuleBase" id="RU366025"/>
    </source>
</evidence>
<keyword evidence="4 7" id="KW-0833">Ubl conjugation pathway</keyword>
<dbReference type="GO" id="GO:0005829">
    <property type="term" value="C:cytosol"/>
    <property type="evidence" value="ECO:0007669"/>
    <property type="project" value="TreeGrafter"/>
</dbReference>
<evidence type="ECO:0000256" key="3">
    <source>
        <dbReference type="ARBA" id="ARBA00022670"/>
    </source>
</evidence>
<dbReference type="PANTHER" id="PTHR24006:SF758">
    <property type="entry name" value="UBIQUITIN CARBOXYL-TERMINAL HYDROLASE 36"/>
    <property type="match status" value="1"/>
</dbReference>
<dbReference type="GO" id="GO:0006508">
    <property type="term" value="P:proteolysis"/>
    <property type="evidence" value="ECO:0007669"/>
    <property type="project" value="UniProtKB-KW"/>
</dbReference>
<dbReference type="Gene3D" id="3.90.70.10">
    <property type="entry name" value="Cysteine proteinases"/>
    <property type="match status" value="2"/>
</dbReference>
<evidence type="ECO:0000256" key="5">
    <source>
        <dbReference type="ARBA" id="ARBA00022801"/>
    </source>
</evidence>
<dbReference type="EMBL" id="JABCKV010000001">
    <property type="protein sequence ID" value="KAG5648874.1"/>
    <property type="molecule type" value="Genomic_DNA"/>
</dbReference>
<dbReference type="InterPro" id="IPR028889">
    <property type="entry name" value="USP"/>
</dbReference>
<dbReference type="PROSITE" id="PS50235">
    <property type="entry name" value="USP_3"/>
    <property type="match status" value="1"/>
</dbReference>
<dbReference type="OrthoDB" id="420187at2759"/>
<evidence type="ECO:0000313" key="11">
    <source>
        <dbReference type="Proteomes" id="UP000775547"/>
    </source>
</evidence>
<feature type="compositionally biased region" description="Acidic residues" evidence="8">
    <location>
        <begin position="466"/>
        <end position="477"/>
    </location>
</feature>
<dbReference type="AlphaFoldDB" id="A0A9P7GFU8"/>
<dbReference type="SUPFAM" id="SSF54001">
    <property type="entry name" value="Cysteine proteinases"/>
    <property type="match status" value="1"/>
</dbReference>
<keyword evidence="3 7" id="KW-0645">Protease</keyword>
<reference evidence="10" key="2">
    <citation type="submission" date="2021-10" db="EMBL/GenBank/DDBJ databases">
        <title>Phylogenomics reveals ancestral predisposition of the termite-cultivated fungus Termitomyces towards a domesticated lifestyle.</title>
        <authorList>
            <person name="Auxier B."/>
            <person name="Grum-Grzhimaylo A."/>
            <person name="Cardenas M.E."/>
            <person name="Lodge J.D."/>
            <person name="Laessoe T."/>
            <person name="Pedersen O."/>
            <person name="Smith M.E."/>
            <person name="Kuyper T.W."/>
            <person name="Franco-Molano E.A."/>
            <person name="Baroni T.J."/>
            <person name="Aanen D.K."/>
        </authorList>
    </citation>
    <scope>NUCLEOTIDE SEQUENCE</scope>
    <source>
        <strain evidence="10">AP01</strain>
        <tissue evidence="10">Mycelium</tissue>
    </source>
</reference>
<dbReference type="InterPro" id="IPR018200">
    <property type="entry name" value="USP_CS"/>
</dbReference>
<evidence type="ECO:0000256" key="4">
    <source>
        <dbReference type="ARBA" id="ARBA00022786"/>
    </source>
</evidence>
<evidence type="ECO:0000256" key="8">
    <source>
        <dbReference type="SAM" id="MobiDB-lite"/>
    </source>
</evidence>